<accession>A0A3L6RW74</accession>
<comment type="caution">
    <text evidence="1">The sequence shown here is derived from an EMBL/GenBank/DDBJ whole genome shotgun (WGS) entry which is preliminary data.</text>
</comment>
<dbReference type="AlphaFoldDB" id="A0A3L6RW74"/>
<keyword evidence="2" id="KW-1185">Reference proteome</keyword>
<dbReference type="STRING" id="4540.A0A3L6RW74"/>
<organism evidence="1 2">
    <name type="scientific">Panicum miliaceum</name>
    <name type="common">Proso millet</name>
    <name type="synonym">Broomcorn millet</name>
    <dbReference type="NCBI Taxonomy" id="4540"/>
    <lineage>
        <taxon>Eukaryota</taxon>
        <taxon>Viridiplantae</taxon>
        <taxon>Streptophyta</taxon>
        <taxon>Embryophyta</taxon>
        <taxon>Tracheophyta</taxon>
        <taxon>Spermatophyta</taxon>
        <taxon>Magnoliopsida</taxon>
        <taxon>Liliopsida</taxon>
        <taxon>Poales</taxon>
        <taxon>Poaceae</taxon>
        <taxon>PACMAD clade</taxon>
        <taxon>Panicoideae</taxon>
        <taxon>Panicodae</taxon>
        <taxon>Paniceae</taxon>
        <taxon>Panicinae</taxon>
        <taxon>Panicum</taxon>
        <taxon>Panicum sect. Panicum</taxon>
    </lineage>
</organism>
<reference evidence="2" key="1">
    <citation type="journal article" date="2019" name="Nat. Commun.">
        <title>The genome of broomcorn millet.</title>
        <authorList>
            <person name="Zou C."/>
            <person name="Miki D."/>
            <person name="Li D."/>
            <person name="Tang Q."/>
            <person name="Xiao L."/>
            <person name="Rajput S."/>
            <person name="Deng P."/>
            <person name="Jia W."/>
            <person name="Huang R."/>
            <person name="Zhang M."/>
            <person name="Sun Y."/>
            <person name="Hu J."/>
            <person name="Fu X."/>
            <person name="Schnable P.S."/>
            <person name="Li F."/>
            <person name="Zhang H."/>
            <person name="Feng B."/>
            <person name="Zhu X."/>
            <person name="Liu R."/>
            <person name="Schnable J.C."/>
            <person name="Zhu J.-K."/>
            <person name="Zhang H."/>
        </authorList>
    </citation>
    <scope>NUCLEOTIDE SEQUENCE [LARGE SCALE GENOMIC DNA]</scope>
</reference>
<proteinExistence type="predicted"/>
<gene>
    <name evidence="1" type="ORF">C2845_PM11G02030</name>
</gene>
<protein>
    <submittedName>
        <fullName evidence="1">Pentatricopeptide repeat-containing protein</fullName>
    </submittedName>
</protein>
<sequence>MRRAAAAAVAAPLAPDPQLLAAAVETAIASRSPRLGRAAHARALRLLAPAIPPFICAHLVNLYSKLDLLGPAAAALASDPSPTVVSYTAFSLFFLSS</sequence>
<evidence type="ECO:0000313" key="2">
    <source>
        <dbReference type="Proteomes" id="UP000275267"/>
    </source>
</evidence>
<evidence type="ECO:0000313" key="1">
    <source>
        <dbReference type="EMBL" id="RLN09237.1"/>
    </source>
</evidence>
<dbReference type="EMBL" id="PQIB02000007">
    <property type="protein sequence ID" value="RLN09237.1"/>
    <property type="molecule type" value="Genomic_DNA"/>
</dbReference>
<name>A0A3L6RW74_PANMI</name>
<dbReference type="Proteomes" id="UP000275267">
    <property type="component" value="Unassembled WGS sequence"/>
</dbReference>